<proteinExistence type="predicted"/>
<dbReference type="Gene3D" id="1.10.8.500">
    <property type="entry name" value="HAMP domain in histidine kinase"/>
    <property type="match status" value="1"/>
</dbReference>
<dbReference type="Pfam" id="PF02518">
    <property type="entry name" value="HATPase_c"/>
    <property type="match status" value="1"/>
</dbReference>
<dbReference type="PANTHER" id="PTHR34220">
    <property type="entry name" value="SENSOR HISTIDINE KINASE YPDA"/>
    <property type="match status" value="1"/>
</dbReference>
<dbReference type="RefSeq" id="WP_074107422.1">
    <property type="nucleotide sequence ID" value="NZ_LVWI01000035.1"/>
</dbReference>
<evidence type="ECO:0000256" key="5">
    <source>
        <dbReference type="ARBA" id="ARBA00022777"/>
    </source>
</evidence>
<evidence type="ECO:0000256" key="3">
    <source>
        <dbReference type="ARBA" id="ARBA00022553"/>
    </source>
</evidence>
<protein>
    <recommendedName>
        <fullName evidence="8">HAMP domain-containing protein</fullName>
    </recommendedName>
</protein>
<gene>
    <name evidence="9" type="ORF">A3844_10845</name>
</gene>
<comment type="subcellular location">
    <subcellularLocation>
        <location evidence="1">Cell membrane</location>
        <topology evidence="1">Multi-pass membrane protein</topology>
    </subcellularLocation>
</comment>
<dbReference type="InterPro" id="IPR010559">
    <property type="entry name" value="Sig_transdc_His_kin_internal"/>
</dbReference>
<dbReference type="Proteomes" id="UP000186058">
    <property type="component" value="Unassembled WGS sequence"/>
</dbReference>
<sequence>MKFRRSIRYKLSMFLMVAILLPITASILISYFYTKHSLKEDAIRENSNTVRQGTTSLSNLLSGMNSISLYVYNNIQMPNSLYNILNRGYSDFLVEINIYSGLHAIEQSAKDIQQVYLYSDLTHQSWLLINGYLKRTAGNAGLDGHFNQPLDKNDPYLEPPHQSHNYGMEEFPYSPSNTVFTIHRPIYRAPLKERVGIVSIDFKLDGFRNIMNMLYDKGEENIYLLDDTGTVIYASEESQIGQKPSYAWLEHARYSYGSGHFYWNENGGFQGIVVFERFEQFGRTWIVAKQIPDSYLYNNASRVLRMNVLVLISFLVISIAATLYVSLKLTTPIKKLTESIRRIKLGKLQFDVDSERSDEVGVLGSAIKNMVDTIDNLIMRELRLELANKDNQLKALQAQINPHFIFNTLQSIGSVALHNKVPKIYELTSSLGLMMHYNMNTEESIVPLTKEIAHVEAYLELQKQRFKERLHCTIDIAEPSALELLVPKMILQPLVENCFKHGFETMQNAEIDIKLESGEDGLTISIRDNGLGITPENLERLKQRIKQEASGGTVGGSIGLINVISRLSLFFNDEAGVSIGQVQPSGFYVVIRIPQRKDCRLYESTDRG</sequence>
<keyword evidence="6 7" id="KW-0472">Membrane</keyword>
<name>A0ABX3ES32_9BACL</name>
<dbReference type="SMART" id="SM00304">
    <property type="entry name" value="HAMP"/>
    <property type="match status" value="1"/>
</dbReference>
<evidence type="ECO:0000256" key="1">
    <source>
        <dbReference type="ARBA" id="ARBA00004651"/>
    </source>
</evidence>
<keyword evidence="4" id="KW-0808">Transferase</keyword>
<comment type="caution">
    <text evidence="9">The sequence shown here is derived from an EMBL/GenBank/DDBJ whole genome shotgun (WGS) entry which is preliminary data.</text>
</comment>
<dbReference type="PANTHER" id="PTHR34220:SF7">
    <property type="entry name" value="SENSOR HISTIDINE KINASE YPDA"/>
    <property type="match status" value="1"/>
</dbReference>
<evidence type="ECO:0000256" key="2">
    <source>
        <dbReference type="ARBA" id="ARBA00022475"/>
    </source>
</evidence>
<keyword evidence="2" id="KW-1003">Cell membrane</keyword>
<dbReference type="SUPFAM" id="SSF55874">
    <property type="entry name" value="ATPase domain of HSP90 chaperone/DNA topoisomerase II/histidine kinase"/>
    <property type="match status" value="1"/>
</dbReference>
<keyword evidence="7" id="KW-1133">Transmembrane helix</keyword>
<feature type="transmembrane region" description="Helical" evidence="7">
    <location>
        <begin position="12"/>
        <end position="33"/>
    </location>
</feature>
<evidence type="ECO:0000256" key="7">
    <source>
        <dbReference type="SAM" id="Phobius"/>
    </source>
</evidence>
<dbReference type="EMBL" id="LVWI01000035">
    <property type="protein sequence ID" value="OKP87549.1"/>
    <property type="molecule type" value="Genomic_DNA"/>
</dbReference>
<dbReference type="Pfam" id="PF00672">
    <property type="entry name" value="HAMP"/>
    <property type="match status" value="1"/>
</dbReference>
<evidence type="ECO:0000256" key="4">
    <source>
        <dbReference type="ARBA" id="ARBA00022679"/>
    </source>
</evidence>
<dbReference type="Gene3D" id="3.30.450.20">
    <property type="entry name" value="PAS domain"/>
    <property type="match status" value="1"/>
</dbReference>
<dbReference type="InterPro" id="IPR050640">
    <property type="entry name" value="Bact_2-comp_sensor_kinase"/>
</dbReference>
<dbReference type="PROSITE" id="PS50885">
    <property type="entry name" value="HAMP"/>
    <property type="match status" value="1"/>
</dbReference>
<dbReference type="InterPro" id="IPR003594">
    <property type="entry name" value="HATPase_dom"/>
</dbReference>
<evidence type="ECO:0000256" key="6">
    <source>
        <dbReference type="ARBA" id="ARBA00023136"/>
    </source>
</evidence>
<evidence type="ECO:0000313" key="9">
    <source>
        <dbReference type="EMBL" id="OKP87549.1"/>
    </source>
</evidence>
<dbReference type="Pfam" id="PF06580">
    <property type="entry name" value="His_kinase"/>
    <property type="match status" value="1"/>
</dbReference>
<accession>A0ABX3ES32</accession>
<keyword evidence="7" id="KW-0812">Transmembrane</keyword>
<dbReference type="InterPro" id="IPR003660">
    <property type="entry name" value="HAMP_dom"/>
</dbReference>
<keyword evidence="3" id="KW-0597">Phosphoprotein</keyword>
<reference evidence="9 10" key="1">
    <citation type="submission" date="2016-03" db="EMBL/GenBank/DDBJ databases">
        <authorList>
            <person name="Sant'Anna F.H."/>
            <person name="Ambrosini A."/>
            <person name="Souza R."/>
            <person name="Bach E."/>
            <person name="Fernandes G."/>
            <person name="Balsanelli E."/>
            <person name="Baura V.A."/>
            <person name="Souza E.M."/>
            <person name="Passaglia L."/>
        </authorList>
    </citation>
    <scope>NUCLEOTIDE SEQUENCE [LARGE SCALE GENOMIC DNA]</scope>
    <source>
        <strain evidence="9 10">P26E</strain>
    </source>
</reference>
<keyword evidence="5" id="KW-0418">Kinase</keyword>
<organism evidence="9 10">
    <name type="scientific">Paenibacillus helianthi</name>
    <dbReference type="NCBI Taxonomy" id="1349432"/>
    <lineage>
        <taxon>Bacteria</taxon>
        <taxon>Bacillati</taxon>
        <taxon>Bacillota</taxon>
        <taxon>Bacilli</taxon>
        <taxon>Bacillales</taxon>
        <taxon>Paenibacillaceae</taxon>
        <taxon>Paenibacillus</taxon>
    </lineage>
</organism>
<dbReference type="CDD" id="cd06225">
    <property type="entry name" value="HAMP"/>
    <property type="match status" value="1"/>
</dbReference>
<feature type="transmembrane region" description="Helical" evidence="7">
    <location>
        <begin position="53"/>
        <end position="72"/>
    </location>
</feature>
<evidence type="ECO:0000259" key="8">
    <source>
        <dbReference type="PROSITE" id="PS50885"/>
    </source>
</evidence>
<feature type="transmembrane region" description="Helical" evidence="7">
    <location>
        <begin position="308"/>
        <end position="327"/>
    </location>
</feature>
<dbReference type="SUPFAM" id="SSF158472">
    <property type="entry name" value="HAMP domain-like"/>
    <property type="match status" value="1"/>
</dbReference>
<evidence type="ECO:0000313" key="10">
    <source>
        <dbReference type="Proteomes" id="UP000186058"/>
    </source>
</evidence>
<dbReference type="Gene3D" id="3.30.565.10">
    <property type="entry name" value="Histidine kinase-like ATPase, C-terminal domain"/>
    <property type="match status" value="1"/>
</dbReference>
<feature type="domain" description="HAMP" evidence="8">
    <location>
        <begin position="327"/>
        <end position="379"/>
    </location>
</feature>
<keyword evidence="10" id="KW-1185">Reference proteome</keyword>
<dbReference type="InterPro" id="IPR036890">
    <property type="entry name" value="HATPase_C_sf"/>
</dbReference>